<feature type="transmembrane region" description="Helical" evidence="7">
    <location>
        <begin position="5"/>
        <end position="24"/>
    </location>
</feature>
<keyword evidence="5 6" id="KW-0408">Iron</keyword>
<dbReference type="InterPro" id="IPR001128">
    <property type="entry name" value="Cyt_P450"/>
</dbReference>
<dbReference type="Proteomes" id="UP001289374">
    <property type="component" value="Unassembled WGS sequence"/>
</dbReference>
<dbReference type="GO" id="GO:0016705">
    <property type="term" value="F:oxidoreductase activity, acting on paired donors, with incorporation or reduction of molecular oxygen"/>
    <property type="evidence" value="ECO:0007669"/>
    <property type="project" value="InterPro"/>
</dbReference>
<comment type="subcellular location">
    <subcellularLocation>
        <location evidence="1">Membrane</location>
        <topology evidence="1">Single-pass membrane protein</topology>
    </subcellularLocation>
</comment>
<reference evidence="8" key="2">
    <citation type="journal article" date="2024" name="Plant">
        <title>Genomic evolution and insights into agronomic trait innovations of Sesamum species.</title>
        <authorList>
            <person name="Miao H."/>
            <person name="Wang L."/>
            <person name="Qu L."/>
            <person name="Liu H."/>
            <person name="Sun Y."/>
            <person name="Le M."/>
            <person name="Wang Q."/>
            <person name="Wei S."/>
            <person name="Zheng Y."/>
            <person name="Lin W."/>
            <person name="Duan Y."/>
            <person name="Cao H."/>
            <person name="Xiong S."/>
            <person name="Wang X."/>
            <person name="Wei L."/>
            <person name="Li C."/>
            <person name="Ma Q."/>
            <person name="Ju M."/>
            <person name="Zhao R."/>
            <person name="Li G."/>
            <person name="Mu C."/>
            <person name="Tian Q."/>
            <person name="Mei H."/>
            <person name="Zhang T."/>
            <person name="Gao T."/>
            <person name="Zhang H."/>
        </authorList>
    </citation>
    <scope>NUCLEOTIDE SEQUENCE</scope>
    <source>
        <strain evidence="8">K16</strain>
    </source>
</reference>
<dbReference type="Pfam" id="PF00067">
    <property type="entry name" value="p450"/>
    <property type="match status" value="1"/>
</dbReference>
<evidence type="ECO:0000256" key="6">
    <source>
        <dbReference type="RuleBase" id="RU000461"/>
    </source>
</evidence>
<dbReference type="GO" id="GO:0004497">
    <property type="term" value="F:monooxygenase activity"/>
    <property type="evidence" value="ECO:0007669"/>
    <property type="project" value="UniProtKB-KW"/>
</dbReference>
<dbReference type="InterPro" id="IPR017972">
    <property type="entry name" value="Cyt_P450_CS"/>
</dbReference>
<comment type="caution">
    <text evidence="8">The sequence shown here is derived from an EMBL/GenBank/DDBJ whole genome shotgun (WGS) entry which is preliminary data.</text>
</comment>
<evidence type="ECO:0000256" key="7">
    <source>
        <dbReference type="SAM" id="Phobius"/>
    </source>
</evidence>
<accession>A0AAE2BWS8</accession>
<dbReference type="AlphaFoldDB" id="A0AAE2BWS8"/>
<dbReference type="EMBL" id="JACGWL010000006">
    <property type="protein sequence ID" value="KAK4400682.1"/>
    <property type="molecule type" value="Genomic_DNA"/>
</dbReference>
<keyword evidence="3 6" id="KW-0479">Metal-binding</keyword>
<dbReference type="Gene3D" id="1.10.630.10">
    <property type="entry name" value="Cytochrome P450"/>
    <property type="match status" value="1"/>
</dbReference>
<keyword evidence="7" id="KW-0472">Membrane</keyword>
<dbReference type="SUPFAM" id="SSF48264">
    <property type="entry name" value="Cytochrome P450"/>
    <property type="match status" value="1"/>
</dbReference>
<evidence type="ECO:0000313" key="9">
    <source>
        <dbReference type="Proteomes" id="UP001289374"/>
    </source>
</evidence>
<keyword evidence="6" id="KW-0560">Oxidoreductase</keyword>
<dbReference type="PANTHER" id="PTHR24286">
    <property type="entry name" value="CYTOCHROME P450 26"/>
    <property type="match status" value="1"/>
</dbReference>
<keyword evidence="2 7" id="KW-0812">Transmembrane</keyword>
<evidence type="ECO:0000256" key="1">
    <source>
        <dbReference type="ARBA" id="ARBA00004167"/>
    </source>
</evidence>
<evidence type="ECO:0000256" key="2">
    <source>
        <dbReference type="ARBA" id="ARBA00022692"/>
    </source>
</evidence>
<keyword evidence="6" id="KW-0503">Monooxygenase</keyword>
<protein>
    <submittedName>
        <fullName evidence="8">Cytochrome</fullName>
    </submittedName>
</protein>
<gene>
    <name evidence="8" type="ORF">Sango_1174300</name>
</gene>
<evidence type="ECO:0000256" key="4">
    <source>
        <dbReference type="ARBA" id="ARBA00022989"/>
    </source>
</evidence>
<organism evidence="8 9">
    <name type="scientific">Sesamum angolense</name>
    <dbReference type="NCBI Taxonomy" id="2727404"/>
    <lineage>
        <taxon>Eukaryota</taxon>
        <taxon>Viridiplantae</taxon>
        <taxon>Streptophyta</taxon>
        <taxon>Embryophyta</taxon>
        <taxon>Tracheophyta</taxon>
        <taxon>Spermatophyta</taxon>
        <taxon>Magnoliopsida</taxon>
        <taxon>eudicotyledons</taxon>
        <taxon>Gunneridae</taxon>
        <taxon>Pentapetalae</taxon>
        <taxon>asterids</taxon>
        <taxon>lamiids</taxon>
        <taxon>Lamiales</taxon>
        <taxon>Pedaliaceae</taxon>
        <taxon>Sesamum</taxon>
    </lineage>
</organism>
<name>A0AAE2BWS8_9LAMI</name>
<evidence type="ECO:0000313" key="8">
    <source>
        <dbReference type="EMBL" id="KAK4400682.1"/>
    </source>
</evidence>
<reference evidence="8" key="1">
    <citation type="submission" date="2020-06" db="EMBL/GenBank/DDBJ databases">
        <authorList>
            <person name="Li T."/>
            <person name="Hu X."/>
            <person name="Zhang T."/>
            <person name="Song X."/>
            <person name="Zhang H."/>
            <person name="Dai N."/>
            <person name="Sheng W."/>
            <person name="Hou X."/>
            <person name="Wei L."/>
        </authorList>
    </citation>
    <scope>NUCLEOTIDE SEQUENCE</scope>
    <source>
        <strain evidence="8">K16</strain>
        <tissue evidence="8">Leaf</tissue>
    </source>
</reference>
<comment type="similarity">
    <text evidence="6">Belongs to the cytochrome P450 family.</text>
</comment>
<dbReference type="GO" id="GO:0016132">
    <property type="term" value="P:brassinosteroid biosynthetic process"/>
    <property type="evidence" value="ECO:0007669"/>
    <property type="project" value="TreeGrafter"/>
</dbReference>
<proteinExistence type="inferred from homology"/>
<dbReference type="PROSITE" id="PS00086">
    <property type="entry name" value="CYTOCHROME_P450"/>
    <property type="match status" value="1"/>
</dbReference>
<keyword evidence="6" id="KW-0349">Heme</keyword>
<dbReference type="GO" id="GO:0020037">
    <property type="term" value="F:heme binding"/>
    <property type="evidence" value="ECO:0007669"/>
    <property type="project" value="InterPro"/>
</dbReference>
<evidence type="ECO:0000256" key="3">
    <source>
        <dbReference type="ARBA" id="ARBA00022723"/>
    </source>
</evidence>
<dbReference type="GO" id="GO:0016125">
    <property type="term" value="P:sterol metabolic process"/>
    <property type="evidence" value="ECO:0007669"/>
    <property type="project" value="TreeGrafter"/>
</dbReference>
<dbReference type="InterPro" id="IPR036396">
    <property type="entry name" value="Cyt_P450_sf"/>
</dbReference>
<dbReference type="GO" id="GO:0016020">
    <property type="term" value="C:membrane"/>
    <property type="evidence" value="ECO:0007669"/>
    <property type="project" value="UniProtKB-SubCell"/>
</dbReference>
<dbReference type="GO" id="GO:0005506">
    <property type="term" value="F:iron ion binding"/>
    <property type="evidence" value="ECO:0007669"/>
    <property type="project" value="InterPro"/>
</dbReference>
<sequence length="386" mass="44181">MFSVVFCIGGVLVIIITHLLYTWWNPRCSGVLPPGSMGCPLGETLQFFAPSTSFDIPPFVKKRIQRYGPIFKTSLVGRPVIVSTDADLNYFIFQQEGQLFQSWYPDSFTEIFGRQNVVLCMGSCTRLNLFPLNIPGTAYSKCLQGRKKAMKTLKTMLQERRERPQKIETDFFDYVLEELEREDTLLTEAIALDLMFVLLFASFETTSLALTLAIKFLVDHPLAIKELTEEQEAIIRRRENPDSGLTWEEYKSMKFTFQIGKYSSWNFQKSIEGNKFKGYTIPAGWAVMVCPPAVHLNAARHTNPLDFNPWRWEVIDTNAASRNFMAFGGGMRFCVGTDFTKVQMAVFLHCLVTKYKWEAIKGGDILRTPGLQFPNCHHIHISEKEK</sequence>
<dbReference type="PANTHER" id="PTHR24286:SF11">
    <property type="entry name" value="CYTOCHROME P450, FAMILY 87, SUBFAMILY A, POLYPEPTIDE 2"/>
    <property type="match status" value="1"/>
</dbReference>
<evidence type="ECO:0000256" key="5">
    <source>
        <dbReference type="ARBA" id="ARBA00023004"/>
    </source>
</evidence>
<dbReference type="GO" id="GO:0010268">
    <property type="term" value="P:brassinosteroid homeostasis"/>
    <property type="evidence" value="ECO:0007669"/>
    <property type="project" value="TreeGrafter"/>
</dbReference>
<keyword evidence="9" id="KW-1185">Reference proteome</keyword>
<keyword evidence="4 7" id="KW-1133">Transmembrane helix</keyword>